<name>A0A4V6QFJ2_9PEZI</name>
<accession>A0A4V6QFJ2</accession>
<evidence type="ECO:0000313" key="2">
    <source>
        <dbReference type="Proteomes" id="UP000295604"/>
    </source>
</evidence>
<evidence type="ECO:0000313" key="1">
    <source>
        <dbReference type="EMBL" id="TEA10879.1"/>
    </source>
</evidence>
<proteinExistence type="predicted"/>
<dbReference type="AlphaFoldDB" id="A0A4V6QFJ2"/>
<organism evidence="1 2">
    <name type="scientific">Colletotrichum sidae</name>
    <dbReference type="NCBI Taxonomy" id="1347389"/>
    <lineage>
        <taxon>Eukaryota</taxon>
        <taxon>Fungi</taxon>
        <taxon>Dikarya</taxon>
        <taxon>Ascomycota</taxon>
        <taxon>Pezizomycotina</taxon>
        <taxon>Sordariomycetes</taxon>
        <taxon>Hypocreomycetidae</taxon>
        <taxon>Glomerellales</taxon>
        <taxon>Glomerellaceae</taxon>
        <taxon>Colletotrichum</taxon>
        <taxon>Colletotrichum orbiculare species complex</taxon>
    </lineage>
</organism>
<dbReference type="EMBL" id="QAPF01000403">
    <property type="protein sequence ID" value="TEA10879.1"/>
    <property type="molecule type" value="Genomic_DNA"/>
</dbReference>
<gene>
    <name evidence="1" type="ORF">C8034_v008434</name>
</gene>
<reference evidence="1 2" key="1">
    <citation type="submission" date="2018-11" db="EMBL/GenBank/DDBJ databases">
        <title>Genome sequence and assembly of Colletotrichum sidae.</title>
        <authorList>
            <person name="Gan P."/>
            <person name="Shirasu K."/>
        </authorList>
    </citation>
    <scope>NUCLEOTIDE SEQUENCE [LARGE SCALE GENOMIC DNA]</scope>
    <source>
        <strain evidence="1 2">CBS 518.97</strain>
    </source>
</reference>
<dbReference type="Proteomes" id="UP000295604">
    <property type="component" value="Unassembled WGS sequence"/>
</dbReference>
<comment type="caution">
    <text evidence="1">The sequence shown here is derived from an EMBL/GenBank/DDBJ whole genome shotgun (WGS) entry which is preliminary data.</text>
</comment>
<sequence length="78" mass="8457">MSGGVVCCISTSLDMKCSAHLPLVPWLQAERPSPSQTKVKVKVNVQVKVPVPIHGKVRYRAAPVLLRFPSNPRLAPAT</sequence>
<keyword evidence="2" id="KW-1185">Reference proteome</keyword>
<protein>
    <submittedName>
        <fullName evidence="1">Uncharacterized protein</fullName>
    </submittedName>
</protein>